<evidence type="ECO:0000313" key="3">
    <source>
        <dbReference type="Proteomes" id="UP000192569"/>
    </source>
</evidence>
<dbReference type="Pfam" id="PF14045">
    <property type="entry name" value="YIEGIA"/>
    <property type="match status" value="1"/>
</dbReference>
<gene>
    <name evidence="2" type="ORF">SAMN00808754_2270</name>
</gene>
<keyword evidence="1" id="KW-0472">Membrane</keyword>
<dbReference type="OrthoDB" id="1846546at2"/>
<dbReference type="RefSeq" id="WP_084665823.1">
    <property type="nucleotide sequence ID" value="NZ_LT838272.1"/>
</dbReference>
<dbReference type="Proteomes" id="UP000192569">
    <property type="component" value="Chromosome I"/>
</dbReference>
<dbReference type="InterPro" id="IPR025918">
    <property type="entry name" value="YIEGIA"/>
</dbReference>
<protein>
    <recommendedName>
        <fullName evidence="4">YIEGIA protein</fullName>
    </recommendedName>
</protein>
<evidence type="ECO:0008006" key="4">
    <source>
        <dbReference type="Google" id="ProtNLM"/>
    </source>
</evidence>
<keyword evidence="3" id="KW-1185">Reference proteome</keyword>
<dbReference type="EMBL" id="LT838272">
    <property type="protein sequence ID" value="SMB98315.1"/>
    <property type="molecule type" value="Genomic_DNA"/>
</dbReference>
<organism evidence="2 3">
    <name type="scientific">Thermanaeromonas toyohensis ToBE</name>
    <dbReference type="NCBI Taxonomy" id="698762"/>
    <lineage>
        <taxon>Bacteria</taxon>
        <taxon>Bacillati</taxon>
        <taxon>Bacillota</taxon>
        <taxon>Clostridia</taxon>
        <taxon>Neomoorellales</taxon>
        <taxon>Neomoorellaceae</taxon>
        <taxon>Thermanaeromonas</taxon>
    </lineage>
</organism>
<keyword evidence="1" id="KW-1133">Transmembrane helix</keyword>
<feature type="transmembrane region" description="Helical" evidence="1">
    <location>
        <begin position="41"/>
        <end position="60"/>
    </location>
</feature>
<reference evidence="2 3" key="1">
    <citation type="submission" date="2017-04" db="EMBL/GenBank/DDBJ databases">
        <authorList>
            <person name="Afonso C.L."/>
            <person name="Miller P.J."/>
            <person name="Scott M.A."/>
            <person name="Spackman E."/>
            <person name="Goraichik I."/>
            <person name="Dimitrov K.M."/>
            <person name="Suarez D.L."/>
            <person name="Swayne D.E."/>
        </authorList>
    </citation>
    <scope>NUCLEOTIDE SEQUENCE [LARGE SCALE GENOMIC DNA]</scope>
    <source>
        <strain evidence="2 3">ToBE</strain>
    </source>
</reference>
<accession>A0A1W1VY84</accession>
<name>A0A1W1VY84_9FIRM</name>
<dbReference type="STRING" id="698762.SAMN00808754_2270"/>
<proteinExistence type="predicted"/>
<sequence length="296" mass="32534">MDSLALTLVVGMASGLACRIYLLRTDYRRYPGYPHSVITHLSLAAIASLIGAVAVPALAAREYTAVTFLALAAQQFREIRNLERKSLAELEELELVPRGRDYIEGIARVFESRNYLVMLTSLGSSLATFYFHWGVGVALGLVLIYISGHLRRGKYLGEIATVEPASITFKGPFLTIQGVVLTNIGLKKAREKILREGRAVIIKPKNDDARAILHDAGQRQAILHTVASLLGTKVDISERDWKPLACKNIDTGEVVLYILPNEPDMECLLQAVRMTPVLESAVTRPLKSRIGRAAAD</sequence>
<evidence type="ECO:0000256" key="1">
    <source>
        <dbReference type="SAM" id="Phobius"/>
    </source>
</evidence>
<dbReference type="AlphaFoldDB" id="A0A1W1VY84"/>
<evidence type="ECO:0000313" key="2">
    <source>
        <dbReference type="EMBL" id="SMB98315.1"/>
    </source>
</evidence>
<feature type="transmembrane region" description="Helical" evidence="1">
    <location>
        <begin position="115"/>
        <end position="147"/>
    </location>
</feature>
<keyword evidence="1" id="KW-0812">Transmembrane</keyword>